<feature type="domain" description="Transcription regulator TrmB N-terminal" evidence="2">
    <location>
        <begin position="243"/>
        <end position="285"/>
    </location>
</feature>
<reference evidence="4 5" key="1">
    <citation type="journal article" date="2016" name="Environ. Microbiol.">
        <title>Genomic resolution of a cold subsurface aquifer community provides metabolic insights for novel microbes adapted to high CO concentrations.</title>
        <authorList>
            <person name="Probst A.J."/>
            <person name="Castelle C.J."/>
            <person name="Singh A."/>
            <person name="Brown C.T."/>
            <person name="Anantharaman K."/>
            <person name="Sharon I."/>
            <person name="Hug L.A."/>
            <person name="Burstein D."/>
            <person name="Emerson J.B."/>
            <person name="Thomas B.C."/>
            <person name="Banfield J.F."/>
        </authorList>
    </citation>
    <scope>NUCLEOTIDE SEQUENCE [LARGE SCALE GENOMIC DNA]</scope>
    <source>
        <strain evidence="4">CG2_30_44_31</strain>
    </source>
</reference>
<dbReference type="GO" id="GO:0009294">
    <property type="term" value="P:DNA-mediated transformation"/>
    <property type="evidence" value="ECO:0007669"/>
    <property type="project" value="InterPro"/>
</dbReference>
<feature type="domain" description="Smf/DprA SLOG" evidence="3">
    <location>
        <begin position="13"/>
        <end position="219"/>
    </location>
</feature>
<dbReference type="Gene3D" id="1.10.10.10">
    <property type="entry name" value="Winged helix-like DNA-binding domain superfamily/Winged helix DNA-binding domain"/>
    <property type="match status" value="1"/>
</dbReference>
<dbReference type="InterPro" id="IPR003488">
    <property type="entry name" value="DprA"/>
</dbReference>
<dbReference type="Pfam" id="PF02481">
    <property type="entry name" value="DNA_processg_A"/>
    <property type="match status" value="1"/>
</dbReference>
<organism evidence="4 5">
    <name type="scientific">Candidatus Beckwithbacteria bacterium CG2_30_44_31</name>
    <dbReference type="NCBI Taxonomy" id="1805035"/>
    <lineage>
        <taxon>Bacteria</taxon>
        <taxon>Candidatus Beckwithiibacteriota</taxon>
    </lineage>
</organism>
<proteinExistence type="inferred from homology"/>
<sequence length="290" mass="32414">MREWKQWEIKILKPEDFPGGLMRVRPEVKQLFYRGEWDKDLFKKAVAVVGSRRITHYGRMVTEMMVRGLTEAGYMIVSGFMYGVDTQAHKTCLENKGKTVAVLGCGLDCLTPAENDGLYTKILESGGLVVSEFEPKQGAKLWTFPYRNRIVAGLSQAVLVVEAGENSGSLVTARWAFQQKKKVLAVPGMITASLSKGTNWLIRNGASLVTSTNDVLTTLGDINRVEPQVRFLRLSGEEKEVMELLKREEMEADELARKLNQPIAQINILLSKLCLKGLVEENNGRFMVGS</sequence>
<dbReference type="Proteomes" id="UP000183605">
    <property type="component" value="Unassembled WGS sequence"/>
</dbReference>
<dbReference type="InterPro" id="IPR036388">
    <property type="entry name" value="WH-like_DNA-bd_sf"/>
</dbReference>
<dbReference type="PANTHER" id="PTHR43022:SF1">
    <property type="entry name" value="PROTEIN SMF"/>
    <property type="match status" value="1"/>
</dbReference>
<dbReference type="Gene3D" id="3.40.50.450">
    <property type="match status" value="1"/>
</dbReference>
<dbReference type="EMBL" id="MNXQ01000020">
    <property type="protein sequence ID" value="OIP03919.1"/>
    <property type="molecule type" value="Genomic_DNA"/>
</dbReference>
<dbReference type="Pfam" id="PF01978">
    <property type="entry name" value="TrmB"/>
    <property type="match status" value="1"/>
</dbReference>
<comment type="similarity">
    <text evidence="1">Belongs to the DprA/Smf family.</text>
</comment>
<evidence type="ECO:0000259" key="2">
    <source>
        <dbReference type="Pfam" id="PF01978"/>
    </source>
</evidence>
<dbReference type="PANTHER" id="PTHR43022">
    <property type="entry name" value="PROTEIN SMF"/>
    <property type="match status" value="1"/>
</dbReference>
<gene>
    <name evidence="4" type="ORF">AUK18_01050</name>
</gene>
<dbReference type="AlphaFoldDB" id="A0A1J5B983"/>
<evidence type="ECO:0000313" key="5">
    <source>
        <dbReference type="Proteomes" id="UP000183605"/>
    </source>
</evidence>
<evidence type="ECO:0000313" key="4">
    <source>
        <dbReference type="EMBL" id="OIP03919.1"/>
    </source>
</evidence>
<dbReference type="InterPro" id="IPR057666">
    <property type="entry name" value="DrpA_SLOG"/>
</dbReference>
<evidence type="ECO:0000256" key="1">
    <source>
        <dbReference type="ARBA" id="ARBA00006525"/>
    </source>
</evidence>
<comment type="caution">
    <text evidence="4">The sequence shown here is derived from an EMBL/GenBank/DDBJ whole genome shotgun (WGS) entry which is preliminary data.</text>
</comment>
<evidence type="ECO:0000259" key="3">
    <source>
        <dbReference type="Pfam" id="PF02481"/>
    </source>
</evidence>
<protein>
    <submittedName>
        <fullName evidence="4">DNA protecting protein DprA</fullName>
    </submittedName>
</protein>
<name>A0A1J5B983_9BACT</name>
<dbReference type="NCBIfam" id="TIGR00732">
    <property type="entry name" value="dprA"/>
    <property type="match status" value="1"/>
</dbReference>
<accession>A0A1J5B983</accession>
<dbReference type="InterPro" id="IPR002831">
    <property type="entry name" value="Tscrpt_reg_TrmB_N"/>
</dbReference>
<dbReference type="SUPFAM" id="SSF102405">
    <property type="entry name" value="MCP/YpsA-like"/>
    <property type="match status" value="1"/>
</dbReference>